<accession>A0A073IPR5</accession>
<dbReference type="STRING" id="2754.EH55_09665"/>
<reference evidence="1 2" key="1">
    <citation type="submission" date="2014-04" db="EMBL/GenBank/DDBJ databases">
        <title>Draft Genome Sequence of Synergistes jonesii.</title>
        <authorList>
            <person name="Coil D.A."/>
            <person name="Eisen J.A."/>
            <person name="Holland-Moritz H.E."/>
        </authorList>
    </citation>
    <scope>NUCLEOTIDE SEQUENCE [LARGE SCALE GENOMIC DNA]</scope>
    <source>
        <strain evidence="1 2">78-1</strain>
    </source>
</reference>
<keyword evidence="2" id="KW-1185">Reference proteome</keyword>
<dbReference type="OrthoDB" id="5155at2"/>
<dbReference type="AlphaFoldDB" id="A0A073IPR5"/>
<dbReference type="GeneID" id="90984374"/>
<dbReference type="RefSeq" id="WP_037977845.1">
    <property type="nucleotide sequence ID" value="NZ_JMKI01000047.1"/>
</dbReference>
<evidence type="ECO:0008006" key="3">
    <source>
        <dbReference type="Google" id="ProtNLM"/>
    </source>
</evidence>
<dbReference type="EMBL" id="JMKI01000047">
    <property type="protein sequence ID" value="KEJ91466.1"/>
    <property type="molecule type" value="Genomic_DNA"/>
</dbReference>
<protein>
    <recommendedName>
        <fullName evidence="3">LPS export ABC transporter periplasmic protein LptC</fullName>
    </recommendedName>
</protein>
<evidence type="ECO:0000313" key="1">
    <source>
        <dbReference type="EMBL" id="KEJ91466.1"/>
    </source>
</evidence>
<proteinExistence type="predicted"/>
<dbReference type="Pfam" id="PF06835">
    <property type="entry name" value="LptC"/>
    <property type="match status" value="1"/>
</dbReference>
<dbReference type="InterPro" id="IPR010664">
    <property type="entry name" value="LipoPS_assembly_LptC-rel"/>
</dbReference>
<organism evidence="1 2">
    <name type="scientific">Synergistes jonesii</name>
    <dbReference type="NCBI Taxonomy" id="2754"/>
    <lineage>
        <taxon>Bacteria</taxon>
        <taxon>Thermotogati</taxon>
        <taxon>Synergistota</taxon>
        <taxon>Synergistia</taxon>
        <taxon>Synergistales</taxon>
        <taxon>Synergistaceae</taxon>
        <taxon>Synergistes</taxon>
    </lineage>
</organism>
<evidence type="ECO:0000313" key="2">
    <source>
        <dbReference type="Proteomes" id="UP000027665"/>
    </source>
</evidence>
<comment type="caution">
    <text evidence="1">The sequence shown here is derived from an EMBL/GenBank/DDBJ whole genome shotgun (WGS) entry which is preliminary data.</text>
</comment>
<name>A0A073IPR5_9BACT</name>
<dbReference type="Proteomes" id="UP000027665">
    <property type="component" value="Unassembled WGS sequence"/>
</dbReference>
<gene>
    <name evidence="1" type="ORF">EH55_09665</name>
</gene>
<sequence length="187" mass="20943">MPARKLPRKTLCLLAALIAVAAGAYFLWRDLHLSSIKNVPIPDVVVENIELERKIDGKKWKLLSPRVEHKDNMVYGDSMDVTISDPAGKETQIYAAKGVFSRHTNDVTLRDAVGTMKEADGAYDLESGVAKYDSKSGIWYFSDGVTFKLTENNMVIRGKSGYYDSEKSVCRMTERGTITWGTNTEKR</sequence>